<gene>
    <name evidence="1" type="ORF">DFR42_105213</name>
</gene>
<dbReference type="SUPFAM" id="SSF53850">
    <property type="entry name" value="Periplasmic binding protein-like II"/>
    <property type="match status" value="1"/>
</dbReference>
<comment type="caution">
    <text evidence="1">The sequence shown here is derived from an EMBL/GenBank/DDBJ whole genome shotgun (WGS) entry which is preliminary data.</text>
</comment>
<evidence type="ECO:0000313" key="2">
    <source>
        <dbReference type="Proteomes" id="UP000247792"/>
    </source>
</evidence>
<organism evidence="1 2">
    <name type="scientific">Undibacterium pigrum</name>
    <dbReference type="NCBI Taxonomy" id="401470"/>
    <lineage>
        <taxon>Bacteria</taxon>
        <taxon>Pseudomonadati</taxon>
        <taxon>Pseudomonadota</taxon>
        <taxon>Betaproteobacteria</taxon>
        <taxon>Burkholderiales</taxon>
        <taxon>Oxalobacteraceae</taxon>
        <taxon>Undibacterium</taxon>
    </lineage>
</organism>
<sequence length="230" mass="25459">MISGKTIVIWLYAFGMFCLGVTAPVTAKAQQKSLRIATFGQGGPMEKAAAAYLTEQYKKLGVQLEFVNLPGNRALQESNNGRLDGELMRKAGLSVEYPNLLQILVPLATTNTVAFALSKSIDVDKGWDSLREHSFSYETGTKLIEQNTQGFSTGHAEQNIKAAFRQMLNKRVELIVIDEQAGLQLVKEMGLEGTVHMLTPAISTTPLYHYLHKKHAALANKLEIMLRKNH</sequence>
<proteinExistence type="predicted"/>
<protein>
    <submittedName>
        <fullName evidence="1">Uncharacterized protein</fullName>
    </submittedName>
</protein>
<dbReference type="AlphaFoldDB" id="A0A318J1Z8"/>
<dbReference type="EMBL" id="QJKB01000005">
    <property type="protein sequence ID" value="PXX42555.1"/>
    <property type="molecule type" value="Genomic_DNA"/>
</dbReference>
<dbReference type="Proteomes" id="UP000247792">
    <property type="component" value="Unassembled WGS sequence"/>
</dbReference>
<reference evidence="1 2" key="1">
    <citation type="submission" date="2018-05" db="EMBL/GenBank/DDBJ databases">
        <title>Genomic Encyclopedia of Type Strains, Phase IV (KMG-IV): sequencing the most valuable type-strain genomes for metagenomic binning, comparative biology and taxonomic classification.</title>
        <authorList>
            <person name="Goeker M."/>
        </authorList>
    </citation>
    <scope>NUCLEOTIDE SEQUENCE [LARGE SCALE GENOMIC DNA]</scope>
    <source>
        <strain evidence="1 2">DSM 19792</strain>
    </source>
</reference>
<dbReference type="Gene3D" id="3.40.190.10">
    <property type="entry name" value="Periplasmic binding protein-like II"/>
    <property type="match status" value="2"/>
</dbReference>
<name>A0A318J1Z8_9BURK</name>
<evidence type="ECO:0000313" key="1">
    <source>
        <dbReference type="EMBL" id="PXX42555.1"/>
    </source>
</evidence>
<accession>A0A318J1Z8</accession>
<keyword evidence="2" id="KW-1185">Reference proteome</keyword>